<proteinExistence type="predicted"/>
<comment type="caution">
    <text evidence="11">The sequence shown here is derived from an EMBL/GenBank/DDBJ whole genome shotgun (WGS) entry which is preliminary data.</text>
</comment>
<dbReference type="Pfam" id="PF07264">
    <property type="entry name" value="EI24"/>
    <property type="match status" value="1"/>
</dbReference>
<sequence length="243" mass="25541">MNEMLRGARLLLGGFGWFTRRPGLMLLGLVPALIVSAALTVALVALASMLVPLTEAITPFADDWPAVWTVVLRVALGLAVFTGALLLAATTFTALTLIVGEPFYDRIWRSVEIADTGTVPEHDPGWRAALADATSLIVRGALAAALAFALGFIPLIGGVVGTVTGVLLSGWILADELSGRALTARGIDRRTRRRLLRSARGRALGFGIMTQLCFLIPLGAVFTMPAAVVGAARLAASVRKTEA</sequence>
<dbReference type="PANTHER" id="PTHR37468:SF1">
    <property type="entry name" value="SULFATE TRANSPORTER CYSZ"/>
    <property type="match status" value="1"/>
</dbReference>
<evidence type="ECO:0000256" key="9">
    <source>
        <dbReference type="ARBA" id="ARBA00023136"/>
    </source>
</evidence>
<evidence type="ECO:0000256" key="7">
    <source>
        <dbReference type="ARBA" id="ARBA00022989"/>
    </source>
</evidence>
<evidence type="ECO:0000256" key="1">
    <source>
        <dbReference type="ARBA" id="ARBA00004141"/>
    </source>
</evidence>
<dbReference type="PANTHER" id="PTHR37468">
    <property type="entry name" value="SULFATE TRANSPORTER CYSZ"/>
    <property type="match status" value="1"/>
</dbReference>
<comment type="subcellular location">
    <subcellularLocation>
        <location evidence="1">Membrane</location>
        <topology evidence="1">Multi-pass membrane protein</topology>
    </subcellularLocation>
</comment>
<evidence type="ECO:0000256" key="10">
    <source>
        <dbReference type="SAM" id="Phobius"/>
    </source>
</evidence>
<keyword evidence="6 10" id="KW-0812">Transmembrane</keyword>
<dbReference type="InterPro" id="IPR050480">
    <property type="entry name" value="CysZ-like"/>
</dbReference>
<dbReference type="Proteomes" id="UP001500274">
    <property type="component" value="Unassembled WGS sequence"/>
</dbReference>
<keyword evidence="3" id="KW-1003">Cell membrane</keyword>
<accession>A0ABP6BS89</accession>
<keyword evidence="8" id="KW-0764">Sulfate transport</keyword>
<dbReference type="EMBL" id="BAAARI010000015">
    <property type="protein sequence ID" value="GAA2584722.1"/>
    <property type="molecule type" value="Genomic_DNA"/>
</dbReference>
<feature type="transmembrane region" description="Helical" evidence="10">
    <location>
        <begin position="203"/>
        <end position="224"/>
    </location>
</feature>
<evidence type="ECO:0000256" key="4">
    <source>
        <dbReference type="ARBA" id="ARBA00022519"/>
    </source>
</evidence>
<evidence type="ECO:0000256" key="2">
    <source>
        <dbReference type="ARBA" id="ARBA00022448"/>
    </source>
</evidence>
<evidence type="ECO:0000256" key="8">
    <source>
        <dbReference type="ARBA" id="ARBA00023032"/>
    </source>
</evidence>
<dbReference type="InterPro" id="IPR059112">
    <property type="entry name" value="CysZ/EI24"/>
</dbReference>
<evidence type="ECO:0000256" key="5">
    <source>
        <dbReference type="ARBA" id="ARBA00022605"/>
    </source>
</evidence>
<reference evidence="12" key="1">
    <citation type="journal article" date="2019" name="Int. J. Syst. Evol. Microbiol.">
        <title>The Global Catalogue of Microorganisms (GCM) 10K type strain sequencing project: providing services to taxonomists for standard genome sequencing and annotation.</title>
        <authorList>
            <consortium name="The Broad Institute Genomics Platform"/>
            <consortium name="The Broad Institute Genome Sequencing Center for Infectious Disease"/>
            <person name="Wu L."/>
            <person name="Ma J."/>
        </authorList>
    </citation>
    <scope>NUCLEOTIDE SEQUENCE [LARGE SCALE GENOMIC DNA]</scope>
    <source>
        <strain evidence="12">JCM 16365</strain>
    </source>
</reference>
<feature type="transmembrane region" description="Helical" evidence="10">
    <location>
        <begin position="70"/>
        <end position="99"/>
    </location>
</feature>
<keyword evidence="2" id="KW-0813">Transport</keyword>
<evidence type="ECO:0000256" key="6">
    <source>
        <dbReference type="ARBA" id="ARBA00022692"/>
    </source>
</evidence>
<evidence type="ECO:0000256" key="3">
    <source>
        <dbReference type="ARBA" id="ARBA00022475"/>
    </source>
</evidence>
<name>A0ABP6BS89_9MICO</name>
<keyword evidence="5" id="KW-0028">Amino-acid biosynthesis</keyword>
<evidence type="ECO:0000313" key="12">
    <source>
        <dbReference type="Proteomes" id="UP001500274"/>
    </source>
</evidence>
<keyword evidence="12" id="KW-1185">Reference proteome</keyword>
<keyword evidence="7 10" id="KW-1133">Transmembrane helix</keyword>
<keyword evidence="9 10" id="KW-0472">Membrane</keyword>
<feature type="transmembrane region" description="Helical" evidence="10">
    <location>
        <begin position="24"/>
        <end position="50"/>
    </location>
</feature>
<protein>
    <submittedName>
        <fullName evidence="11">EI24 domain-containing protein</fullName>
    </submittedName>
</protein>
<gene>
    <name evidence="11" type="ORF">GCM10009862_24730</name>
</gene>
<organism evidence="11 12">
    <name type="scientific">Microbacterium binotii</name>
    <dbReference type="NCBI Taxonomy" id="462710"/>
    <lineage>
        <taxon>Bacteria</taxon>
        <taxon>Bacillati</taxon>
        <taxon>Actinomycetota</taxon>
        <taxon>Actinomycetes</taxon>
        <taxon>Micrococcales</taxon>
        <taxon>Microbacteriaceae</taxon>
        <taxon>Microbacterium</taxon>
    </lineage>
</organism>
<keyword evidence="4" id="KW-0997">Cell inner membrane</keyword>
<evidence type="ECO:0000313" key="11">
    <source>
        <dbReference type="EMBL" id="GAA2584722.1"/>
    </source>
</evidence>
<feature type="transmembrane region" description="Helical" evidence="10">
    <location>
        <begin position="136"/>
        <end position="157"/>
    </location>
</feature>